<comment type="caution">
    <text evidence="1">The sequence shown here is derived from an EMBL/GenBank/DDBJ whole genome shotgun (WGS) entry which is preliminary data.</text>
</comment>
<organism evidence="1 2">
    <name type="scientific">Paenibacillus arenosi</name>
    <dbReference type="NCBI Taxonomy" id="2774142"/>
    <lineage>
        <taxon>Bacteria</taxon>
        <taxon>Bacillati</taxon>
        <taxon>Bacillota</taxon>
        <taxon>Bacilli</taxon>
        <taxon>Bacillales</taxon>
        <taxon>Paenibacillaceae</taxon>
        <taxon>Paenibacillus</taxon>
    </lineage>
</organism>
<reference evidence="1 2" key="1">
    <citation type="submission" date="2020-09" db="EMBL/GenBank/DDBJ databases">
        <title>Paenibacillus sp. CAU 1523 isolated from sand of Haeundae Beach.</title>
        <authorList>
            <person name="Kim W."/>
        </authorList>
    </citation>
    <scope>NUCLEOTIDE SEQUENCE [LARGE SCALE GENOMIC DNA]</scope>
    <source>
        <strain evidence="1 2">CAU 1523</strain>
    </source>
</reference>
<dbReference type="EMBL" id="JACYTN010000003">
    <property type="protein sequence ID" value="MBD8497919.1"/>
    <property type="molecule type" value="Genomic_DNA"/>
</dbReference>
<dbReference type="Proteomes" id="UP000634529">
    <property type="component" value="Unassembled WGS sequence"/>
</dbReference>
<evidence type="ECO:0000313" key="2">
    <source>
        <dbReference type="Proteomes" id="UP000634529"/>
    </source>
</evidence>
<keyword evidence="2" id="KW-1185">Reference proteome</keyword>
<gene>
    <name evidence="1" type="ORF">IFO66_06315</name>
</gene>
<dbReference type="RefSeq" id="WP_192024336.1">
    <property type="nucleotide sequence ID" value="NZ_JACYTN010000003.1"/>
</dbReference>
<proteinExistence type="predicted"/>
<accession>A0ABR9AUY2</accession>
<sequence>MSGYDVHISKLINGRRALEGTGKYMRCTPDQTIVEIDSGTAIDGIVVSAKDVEDALYEYCTAALEDYIAEGNNSDVYTFSIHTDTYHGSYIIYINNLESLNQSVEQTLSRSLQQKNRRNNPTREQLYYEYKYAEGDYSFMYEDMPERLENWLSVFWCISVEEPRHLEIDQNYLFEKTLFDSQLFLIAIDVIQRLQQAFQKLNRTDDFIAYVSAADGGGGDYLTTSQLIRKCVSKEQLYKAMPDIKEMDNAFEQAVYAVQQKPLPEQVKHWVAVIEKGEFGKNSPYNFSKTDYEVYEQLMELGEEAVPCIQEHLDNKLKQETAWILETVLQDQRKG</sequence>
<protein>
    <submittedName>
        <fullName evidence="1">DUF4303 domain-containing protein</fullName>
    </submittedName>
</protein>
<evidence type="ECO:0000313" key="1">
    <source>
        <dbReference type="EMBL" id="MBD8497919.1"/>
    </source>
</evidence>
<name>A0ABR9AUY2_9BACL</name>